<sequence>MTPGRLPERVNAVFLSQAESCEKLGSPFTALLLRSIAQYGLPETPVRQRLATWKGDISGSGDSIPLRLAGTLHQMVIRNLDADLAAIYPPHGPMPDPAIVADTVAQAILRHQAFVDHCLDSPPQTNEIRRSSAIYPALLRIAAQTGLPIRLSEVGASAGLNLLMDRFHYRFGDVEYGEKASPVHLEPDWKGCLPPAVDLDIVARRGCDLRPFDLRSEDDRIRLRSYTWPDQQDRLDRLDAAIELARKNRFVVDRADAVEWLEQRLRTRPAGRADVVFNTIAWQYLPDEARMKGNAIIEKAGQQAGRDSPLFWVSMEADDQRPGALLQMIEWPGARTTRLGRADFHGRWVDWQA</sequence>
<proteinExistence type="predicted"/>
<accession>A0AAE2ZLB5</accession>
<dbReference type="Pfam" id="PF10094">
    <property type="entry name" value="DUF2332"/>
    <property type="match status" value="1"/>
</dbReference>
<evidence type="ECO:0000313" key="2">
    <source>
        <dbReference type="Proteomes" id="UP001196509"/>
    </source>
</evidence>
<dbReference type="AlphaFoldDB" id="A0AAE2ZLB5"/>
<dbReference type="PIRSF" id="PIRSF012608">
    <property type="entry name" value="UCP012608"/>
    <property type="match status" value="1"/>
</dbReference>
<gene>
    <name evidence="1" type="ORF">K1W69_04385</name>
</gene>
<dbReference type="RefSeq" id="WP_220227105.1">
    <property type="nucleotide sequence ID" value="NZ_JAICBX010000001.1"/>
</dbReference>
<dbReference type="EMBL" id="JAICBX010000001">
    <property type="protein sequence ID" value="MBW8636418.1"/>
    <property type="molecule type" value="Genomic_DNA"/>
</dbReference>
<name>A0AAE2ZLB5_9HYPH</name>
<dbReference type="InterPro" id="IPR011200">
    <property type="entry name" value="UCP012608"/>
</dbReference>
<reference evidence="1" key="1">
    <citation type="submission" date="2021-08" db="EMBL/GenBank/DDBJ databases">
        <title>Hoeflea bacterium WL0058 sp. nov., isolated from the sediment.</title>
        <authorList>
            <person name="Wang L."/>
            <person name="Zhang D."/>
        </authorList>
    </citation>
    <scope>NUCLEOTIDE SEQUENCE</scope>
    <source>
        <strain evidence="1">WL0058</strain>
    </source>
</reference>
<dbReference type="Proteomes" id="UP001196509">
    <property type="component" value="Unassembled WGS sequence"/>
</dbReference>
<evidence type="ECO:0000313" key="1">
    <source>
        <dbReference type="EMBL" id="MBW8636418.1"/>
    </source>
</evidence>
<comment type="caution">
    <text evidence="1">The sequence shown here is derived from an EMBL/GenBank/DDBJ whole genome shotgun (WGS) entry which is preliminary data.</text>
</comment>
<keyword evidence="2" id="KW-1185">Reference proteome</keyword>
<organism evidence="1 2">
    <name type="scientific">Flavimaribacter sediminis</name>
    <dbReference type="NCBI Taxonomy" id="2865987"/>
    <lineage>
        <taxon>Bacteria</taxon>
        <taxon>Pseudomonadati</taxon>
        <taxon>Pseudomonadota</taxon>
        <taxon>Alphaproteobacteria</taxon>
        <taxon>Hyphomicrobiales</taxon>
        <taxon>Rhizobiaceae</taxon>
        <taxon>Flavimaribacter</taxon>
    </lineage>
</organism>
<protein>
    <submittedName>
        <fullName evidence="1">DUF2332 family protein</fullName>
    </submittedName>
</protein>